<organism evidence="1 2">
    <name type="scientific">Petrolisthes cinctipes</name>
    <name type="common">Flat porcelain crab</name>
    <dbReference type="NCBI Taxonomy" id="88211"/>
    <lineage>
        <taxon>Eukaryota</taxon>
        <taxon>Metazoa</taxon>
        <taxon>Ecdysozoa</taxon>
        <taxon>Arthropoda</taxon>
        <taxon>Crustacea</taxon>
        <taxon>Multicrustacea</taxon>
        <taxon>Malacostraca</taxon>
        <taxon>Eumalacostraca</taxon>
        <taxon>Eucarida</taxon>
        <taxon>Decapoda</taxon>
        <taxon>Pleocyemata</taxon>
        <taxon>Anomura</taxon>
        <taxon>Galatheoidea</taxon>
        <taxon>Porcellanidae</taxon>
        <taxon>Petrolisthes</taxon>
    </lineage>
</organism>
<evidence type="ECO:0000313" key="1">
    <source>
        <dbReference type="EMBL" id="KAK3863472.1"/>
    </source>
</evidence>
<gene>
    <name evidence="1" type="ORF">Pcinc_030760</name>
</gene>
<sequence length="111" mass="12621">MHNYDPSFFLNNNITYKTEYTWRIIVNDPSFFLNNITTSQTEYTWRIVALTLPSFFRTSSVSGRVGARGTGLKFKRCCSVDDRPSPLIKCPGLAAGWGSNCLPFSHFLETK</sequence>
<keyword evidence="2" id="KW-1185">Reference proteome</keyword>
<proteinExistence type="predicted"/>
<dbReference type="Proteomes" id="UP001286313">
    <property type="component" value="Unassembled WGS sequence"/>
</dbReference>
<reference evidence="1" key="1">
    <citation type="submission" date="2023-10" db="EMBL/GenBank/DDBJ databases">
        <title>Genome assemblies of two species of porcelain crab, Petrolisthes cinctipes and Petrolisthes manimaculis (Anomura: Porcellanidae).</title>
        <authorList>
            <person name="Angst P."/>
        </authorList>
    </citation>
    <scope>NUCLEOTIDE SEQUENCE</scope>
    <source>
        <strain evidence="1">PB745_01</strain>
        <tissue evidence="1">Gill</tissue>
    </source>
</reference>
<dbReference type="EMBL" id="JAWQEG010004006">
    <property type="protein sequence ID" value="KAK3863472.1"/>
    <property type="molecule type" value="Genomic_DNA"/>
</dbReference>
<dbReference type="AlphaFoldDB" id="A0AAE1EXR8"/>
<accession>A0AAE1EXR8</accession>
<comment type="caution">
    <text evidence="1">The sequence shown here is derived from an EMBL/GenBank/DDBJ whole genome shotgun (WGS) entry which is preliminary data.</text>
</comment>
<evidence type="ECO:0000313" key="2">
    <source>
        <dbReference type="Proteomes" id="UP001286313"/>
    </source>
</evidence>
<protein>
    <submittedName>
        <fullName evidence="1">Uncharacterized protein</fullName>
    </submittedName>
</protein>
<name>A0AAE1EXR8_PETCI</name>